<reference evidence="2" key="2">
    <citation type="submission" date="2020-06" db="EMBL/GenBank/DDBJ databases">
        <title>Helianthus annuus Genome sequencing and assembly Release 2.</title>
        <authorList>
            <person name="Gouzy J."/>
            <person name="Langlade N."/>
            <person name="Munos S."/>
        </authorList>
    </citation>
    <scope>NUCLEOTIDE SEQUENCE</scope>
    <source>
        <tissue evidence="2">Leaves</tissue>
    </source>
</reference>
<feature type="region of interest" description="Disordered" evidence="1">
    <location>
        <begin position="1"/>
        <end position="20"/>
    </location>
</feature>
<evidence type="ECO:0000313" key="3">
    <source>
        <dbReference type="Proteomes" id="UP000215914"/>
    </source>
</evidence>
<evidence type="ECO:0000256" key="1">
    <source>
        <dbReference type="SAM" id="MobiDB-lite"/>
    </source>
</evidence>
<proteinExistence type="predicted"/>
<comment type="caution">
    <text evidence="2">The sequence shown here is derived from an EMBL/GenBank/DDBJ whole genome shotgun (WGS) entry which is preliminary data.</text>
</comment>
<keyword evidence="3" id="KW-1185">Reference proteome</keyword>
<evidence type="ECO:0000313" key="2">
    <source>
        <dbReference type="EMBL" id="KAF5801959.1"/>
    </source>
</evidence>
<dbReference type="InterPro" id="IPR038765">
    <property type="entry name" value="Papain-like_cys_pep_sf"/>
</dbReference>
<organism evidence="2 3">
    <name type="scientific">Helianthus annuus</name>
    <name type="common">Common sunflower</name>
    <dbReference type="NCBI Taxonomy" id="4232"/>
    <lineage>
        <taxon>Eukaryota</taxon>
        <taxon>Viridiplantae</taxon>
        <taxon>Streptophyta</taxon>
        <taxon>Embryophyta</taxon>
        <taxon>Tracheophyta</taxon>
        <taxon>Spermatophyta</taxon>
        <taxon>Magnoliopsida</taxon>
        <taxon>eudicotyledons</taxon>
        <taxon>Gunneridae</taxon>
        <taxon>Pentapetalae</taxon>
        <taxon>asterids</taxon>
        <taxon>campanulids</taxon>
        <taxon>Asterales</taxon>
        <taxon>Asteraceae</taxon>
        <taxon>Asteroideae</taxon>
        <taxon>Heliantheae alliance</taxon>
        <taxon>Heliantheae</taxon>
        <taxon>Helianthus</taxon>
    </lineage>
</organism>
<gene>
    <name evidence="2" type="ORF">HanXRQr2_Chr06g0254161</name>
</gene>
<sequence length="361" mass="41050">MYVDDVTMKGNNKSGVGEAEGFSTPHVASTFTQTIIVYTDVLEDVLSGTYDTQRMDDRPSFDLGLSQPLPTTQELVAMREETVNNVKPEADVGGKGKRKKQMSKYGKSPFMLRAVDIKSWMQSKDKIIWRYMTACVEDTQYGMKVATKEGRDQKEVAEVAGSKGTYVFLTESGIGLMYFQLKDFYPSVWMGDAVINCFAMVLNYEEVNGRKTTKGKSKEVYKKFGETCRLFCHTVCFNDDVLTNTEYDDKGRLEKFSSALLMVLNKDASLLKLTGYTVIVFPILENHHFYLVSFDMEKLAISVIDNMHASESFIEFSDNNDFLKKTTPFKMVSMNLICKRTHVYNVANLGYVGFKRRKMFS</sequence>
<dbReference type="EMBL" id="MNCJ02000321">
    <property type="protein sequence ID" value="KAF5801959.1"/>
    <property type="molecule type" value="Genomic_DNA"/>
</dbReference>
<dbReference type="SUPFAM" id="SSF54001">
    <property type="entry name" value="Cysteine proteinases"/>
    <property type="match status" value="1"/>
</dbReference>
<dbReference type="Gramene" id="mRNA:HanXRQr2_Chr06g0254161">
    <property type="protein sequence ID" value="mRNA:HanXRQr2_Chr06g0254161"/>
    <property type="gene ID" value="HanXRQr2_Chr06g0254161"/>
</dbReference>
<protein>
    <submittedName>
        <fullName evidence="2">Papain-like cysteine peptidase superfamily</fullName>
    </submittedName>
</protein>
<accession>A0A9K3ISI4</accession>
<dbReference type="Gene3D" id="3.40.395.10">
    <property type="entry name" value="Adenoviral Proteinase, Chain A"/>
    <property type="match status" value="1"/>
</dbReference>
<name>A0A9K3ISI4_HELAN</name>
<reference evidence="2" key="1">
    <citation type="journal article" date="2017" name="Nature">
        <title>The sunflower genome provides insights into oil metabolism, flowering and Asterid evolution.</title>
        <authorList>
            <person name="Badouin H."/>
            <person name="Gouzy J."/>
            <person name="Grassa C.J."/>
            <person name="Murat F."/>
            <person name="Staton S.E."/>
            <person name="Cottret L."/>
            <person name="Lelandais-Briere C."/>
            <person name="Owens G.L."/>
            <person name="Carrere S."/>
            <person name="Mayjonade B."/>
            <person name="Legrand L."/>
            <person name="Gill N."/>
            <person name="Kane N.C."/>
            <person name="Bowers J.E."/>
            <person name="Hubner S."/>
            <person name="Bellec A."/>
            <person name="Berard A."/>
            <person name="Berges H."/>
            <person name="Blanchet N."/>
            <person name="Boniface M.C."/>
            <person name="Brunel D."/>
            <person name="Catrice O."/>
            <person name="Chaidir N."/>
            <person name="Claudel C."/>
            <person name="Donnadieu C."/>
            <person name="Faraut T."/>
            <person name="Fievet G."/>
            <person name="Helmstetter N."/>
            <person name="King M."/>
            <person name="Knapp S.J."/>
            <person name="Lai Z."/>
            <person name="Le Paslier M.C."/>
            <person name="Lippi Y."/>
            <person name="Lorenzon L."/>
            <person name="Mandel J.R."/>
            <person name="Marage G."/>
            <person name="Marchand G."/>
            <person name="Marquand E."/>
            <person name="Bret-Mestries E."/>
            <person name="Morien E."/>
            <person name="Nambeesan S."/>
            <person name="Nguyen T."/>
            <person name="Pegot-Espagnet P."/>
            <person name="Pouilly N."/>
            <person name="Raftis F."/>
            <person name="Sallet E."/>
            <person name="Schiex T."/>
            <person name="Thomas J."/>
            <person name="Vandecasteele C."/>
            <person name="Vares D."/>
            <person name="Vear F."/>
            <person name="Vautrin S."/>
            <person name="Crespi M."/>
            <person name="Mangin B."/>
            <person name="Burke J.M."/>
            <person name="Salse J."/>
            <person name="Munos S."/>
            <person name="Vincourt P."/>
            <person name="Rieseberg L.H."/>
            <person name="Langlade N.B."/>
        </authorList>
    </citation>
    <scope>NUCLEOTIDE SEQUENCE</scope>
    <source>
        <tissue evidence="2">Leaves</tissue>
    </source>
</reference>
<dbReference type="Proteomes" id="UP000215914">
    <property type="component" value="Unassembled WGS sequence"/>
</dbReference>
<dbReference type="AlphaFoldDB" id="A0A9K3ISI4"/>